<reference evidence="2" key="1">
    <citation type="journal article" date="2019" name="Int. J. Syst. Evol. Microbiol.">
        <title>The Global Catalogue of Microorganisms (GCM) 10K type strain sequencing project: providing services to taxonomists for standard genome sequencing and annotation.</title>
        <authorList>
            <consortium name="The Broad Institute Genomics Platform"/>
            <consortium name="The Broad Institute Genome Sequencing Center for Infectious Disease"/>
            <person name="Wu L."/>
            <person name="Ma J."/>
        </authorList>
    </citation>
    <scope>NUCLEOTIDE SEQUENCE [LARGE SCALE GENOMIC DNA]</scope>
    <source>
        <strain evidence="2">CGMCC 4.7035</strain>
    </source>
</reference>
<proteinExistence type="predicted"/>
<protein>
    <submittedName>
        <fullName evidence="1">Uncharacterized protein</fullName>
    </submittedName>
</protein>
<dbReference type="RefSeq" id="WP_310775033.1">
    <property type="nucleotide sequence ID" value="NZ_JBHRWR010000028.1"/>
</dbReference>
<dbReference type="Proteomes" id="UP001595701">
    <property type="component" value="Unassembled WGS sequence"/>
</dbReference>
<dbReference type="EMBL" id="JBHRWR010000028">
    <property type="protein sequence ID" value="MFC3577363.1"/>
    <property type="molecule type" value="Genomic_DNA"/>
</dbReference>
<sequence>MTEAPQTKHEHFARLLDDIADKKPVFRCAKAAVRAERTQAVPPCGP</sequence>
<gene>
    <name evidence="1" type="ORF">ACFOZ0_29635</name>
</gene>
<keyword evidence="2" id="KW-1185">Reference proteome</keyword>
<name>A0ABV7SLN7_9ACTN</name>
<evidence type="ECO:0000313" key="1">
    <source>
        <dbReference type="EMBL" id="MFC3577363.1"/>
    </source>
</evidence>
<accession>A0ABV7SLN7</accession>
<comment type="caution">
    <text evidence="1">The sequence shown here is derived from an EMBL/GenBank/DDBJ whole genome shotgun (WGS) entry which is preliminary data.</text>
</comment>
<organism evidence="1 2">
    <name type="scientific">Streptomyces yaanensis</name>
    <dbReference type="NCBI Taxonomy" id="1142239"/>
    <lineage>
        <taxon>Bacteria</taxon>
        <taxon>Bacillati</taxon>
        <taxon>Actinomycetota</taxon>
        <taxon>Actinomycetes</taxon>
        <taxon>Kitasatosporales</taxon>
        <taxon>Streptomycetaceae</taxon>
        <taxon>Streptomyces</taxon>
    </lineage>
</organism>
<evidence type="ECO:0000313" key="2">
    <source>
        <dbReference type="Proteomes" id="UP001595701"/>
    </source>
</evidence>